<name>A0A6M8J9A9_9ACTN</name>
<keyword evidence="2" id="KW-0132">Cell division</keyword>
<feature type="compositionally biased region" description="Low complexity" evidence="1">
    <location>
        <begin position="24"/>
        <end position="47"/>
    </location>
</feature>
<dbReference type="InterPro" id="IPR038594">
    <property type="entry name" value="SepF-like_sf"/>
</dbReference>
<dbReference type="Proteomes" id="UP000503297">
    <property type="component" value="Chromosome"/>
</dbReference>
<dbReference type="Gene3D" id="3.30.110.150">
    <property type="entry name" value="SepF-like protein"/>
    <property type="match status" value="1"/>
</dbReference>
<gene>
    <name evidence="2" type="ORF">HLV38_07335</name>
</gene>
<reference evidence="3" key="1">
    <citation type="submission" date="2020-05" db="EMBL/GenBank/DDBJ databases">
        <title>Novel species in genus Nocardioides.</title>
        <authorList>
            <person name="Zhang G."/>
        </authorList>
    </citation>
    <scope>NUCLEOTIDE SEQUENCE [LARGE SCALE GENOMIC DNA]</scope>
    <source>
        <strain evidence="3">zg-1050</strain>
    </source>
</reference>
<accession>A0A6M8J9A9</accession>
<sequence>MAGFIPSEGDGGFLGGLRARLGFNDDAGSSARSARSSSRPSRSARGAHPVDQDDFDAPSHEAEEFAEYGPDYAYADDAYDAPSSGAPTTEFAPLVSNDEIRRTSGRLGRDPLRASDEAPVISANGRMLVEKPSSAHLSPRGRVERESGSRAEARSSGLNNLFSSTTPEPTAAPAPVRAAAASAAAPARSSSARSLSVLRPTAYGDVERVAKIVKGGDVVVIVLRNTPDDLARRILDFAFGVCSALEASVEHPADKVFALSRGAGLTFAETSALRKQGVL</sequence>
<evidence type="ECO:0000313" key="3">
    <source>
        <dbReference type="Proteomes" id="UP000503297"/>
    </source>
</evidence>
<dbReference type="Pfam" id="PF04472">
    <property type="entry name" value="SepF"/>
    <property type="match status" value="1"/>
</dbReference>
<feature type="compositionally biased region" description="Low complexity" evidence="1">
    <location>
        <begin position="68"/>
        <end position="87"/>
    </location>
</feature>
<organism evidence="2 3">
    <name type="scientific">Berryella wangjianweii</name>
    <dbReference type="NCBI Taxonomy" id="2734634"/>
    <lineage>
        <taxon>Bacteria</taxon>
        <taxon>Bacillati</taxon>
        <taxon>Actinomycetota</taxon>
        <taxon>Coriobacteriia</taxon>
        <taxon>Eggerthellales</taxon>
        <taxon>Eggerthellaceae</taxon>
        <taxon>Berryella</taxon>
    </lineage>
</organism>
<dbReference type="InterPro" id="IPR007561">
    <property type="entry name" value="Cell_div_SepF/SepF-rel"/>
</dbReference>
<keyword evidence="3" id="KW-1185">Reference proteome</keyword>
<feature type="compositionally biased region" description="Basic and acidic residues" evidence="1">
    <location>
        <begin position="98"/>
        <end position="116"/>
    </location>
</feature>
<dbReference type="AlphaFoldDB" id="A0A6M8J9A9"/>
<feature type="compositionally biased region" description="Basic and acidic residues" evidence="1">
    <location>
        <begin position="141"/>
        <end position="153"/>
    </location>
</feature>
<feature type="region of interest" description="Disordered" evidence="1">
    <location>
        <begin position="24"/>
        <end position="177"/>
    </location>
</feature>
<dbReference type="GO" id="GO:0090529">
    <property type="term" value="P:cell septum assembly"/>
    <property type="evidence" value="ECO:0007669"/>
    <property type="project" value="InterPro"/>
</dbReference>
<proteinExistence type="predicted"/>
<evidence type="ECO:0000256" key="1">
    <source>
        <dbReference type="SAM" id="MobiDB-lite"/>
    </source>
</evidence>
<keyword evidence="2" id="KW-0131">Cell cycle</keyword>
<evidence type="ECO:0000313" key="2">
    <source>
        <dbReference type="EMBL" id="QKF07929.1"/>
    </source>
</evidence>
<dbReference type="KEGG" id="bwa:HLV38_07335"/>
<feature type="compositionally biased region" description="Polar residues" evidence="1">
    <location>
        <begin position="158"/>
        <end position="168"/>
    </location>
</feature>
<protein>
    <submittedName>
        <fullName evidence="2">Cell division protein SepF</fullName>
    </submittedName>
</protein>
<dbReference type="EMBL" id="CP053716">
    <property type="protein sequence ID" value="QKF07929.1"/>
    <property type="molecule type" value="Genomic_DNA"/>
</dbReference>
<dbReference type="RefSeq" id="WP_172165879.1">
    <property type="nucleotide sequence ID" value="NZ_CP053716.1"/>
</dbReference>